<feature type="compositionally biased region" description="Basic and acidic residues" evidence="1">
    <location>
        <begin position="30"/>
        <end position="45"/>
    </location>
</feature>
<sequence length="298" mass="33321">EDSRWEIPKCTGTPGTPEYSCKNETYSCQDGKDARDGRDGGDGRDGALGTLTLINRSEALPPDTPTATLGMPELQNRTVSLSLNQWQTKSGATTILAPGSIISDRYREFLARIEGSFQLVWNANRSIADFYDRRVTLSLKEDKQIEVSLPEDVWFDGTTTQEKGVTRFVVTGAILESEATKLTRADFSGSGQNLTFSLVDLAGKSDLITTQFAIKYRTTRDSDRFDRFGEYITRYEGNIPGDLVTQNNNRFTLNLGELPIDREFLKPGIGVEIELVAIRSFAGNYTEQKMDWRGEIKR</sequence>
<dbReference type="Proteomes" id="UP001204953">
    <property type="component" value="Unassembled WGS sequence"/>
</dbReference>
<protein>
    <submittedName>
        <fullName evidence="2">Collagen-like protein</fullName>
    </submittedName>
</protein>
<dbReference type="AlphaFoldDB" id="A0AAE3KPW4"/>
<evidence type="ECO:0000256" key="1">
    <source>
        <dbReference type="SAM" id="MobiDB-lite"/>
    </source>
</evidence>
<keyword evidence="3" id="KW-1185">Reference proteome</keyword>
<reference evidence="2" key="1">
    <citation type="submission" date="2022-06" db="EMBL/GenBank/DDBJ databases">
        <title>New cyanobacteria of genus Symplocastrum in benthos of Lake Baikal.</title>
        <authorList>
            <person name="Sorokovikova E."/>
            <person name="Tikhonova I."/>
            <person name="Krasnopeev A."/>
            <person name="Evseev P."/>
            <person name="Gladkikh A."/>
            <person name="Belykh O."/>
        </authorList>
    </citation>
    <scope>NUCLEOTIDE SEQUENCE</scope>
    <source>
        <strain evidence="2">BBK-W-15</strain>
    </source>
</reference>
<organism evidence="2 3">
    <name type="scientific">Limnofasciculus baicalensis BBK-W-15</name>
    <dbReference type="NCBI Taxonomy" id="2699891"/>
    <lineage>
        <taxon>Bacteria</taxon>
        <taxon>Bacillati</taxon>
        <taxon>Cyanobacteriota</taxon>
        <taxon>Cyanophyceae</taxon>
        <taxon>Coleofasciculales</taxon>
        <taxon>Coleofasciculaceae</taxon>
        <taxon>Limnofasciculus</taxon>
        <taxon>Limnofasciculus baicalensis</taxon>
    </lineage>
</organism>
<evidence type="ECO:0000313" key="3">
    <source>
        <dbReference type="Proteomes" id="UP001204953"/>
    </source>
</evidence>
<proteinExistence type="predicted"/>
<name>A0AAE3KPW4_9CYAN</name>
<dbReference type="EMBL" id="JAMZMM010000402">
    <property type="protein sequence ID" value="MCP2731804.1"/>
    <property type="molecule type" value="Genomic_DNA"/>
</dbReference>
<accession>A0AAE3KPW4</accession>
<feature type="non-terminal residue" evidence="2">
    <location>
        <position position="1"/>
    </location>
</feature>
<feature type="region of interest" description="Disordered" evidence="1">
    <location>
        <begin position="1"/>
        <end position="48"/>
    </location>
</feature>
<keyword evidence="2" id="KW-0176">Collagen</keyword>
<gene>
    <name evidence="2" type="ORF">NJ959_25565</name>
</gene>
<comment type="caution">
    <text evidence="2">The sequence shown here is derived from an EMBL/GenBank/DDBJ whole genome shotgun (WGS) entry which is preliminary data.</text>
</comment>
<evidence type="ECO:0000313" key="2">
    <source>
        <dbReference type="EMBL" id="MCP2731804.1"/>
    </source>
</evidence>